<dbReference type="EMBL" id="BSXN01001099">
    <property type="protein sequence ID" value="GME71578.1"/>
    <property type="molecule type" value="Genomic_DNA"/>
</dbReference>
<keyword evidence="2" id="KW-1185">Reference proteome</keyword>
<gene>
    <name evidence="1" type="ORF">Cboi02_000327000</name>
</gene>
<reference evidence="1" key="1">
    <citation type="submission" date="2023-04" db="EMBL/GenBank/DDBJ databases">
        <title>Candida boidinii NBRC 10035.</title>
        <authorList>
            <person name="Ichikawa N."/>
            <person name="Sato H."/>
            <person name="Tonouchi N."/>
        </authorList>
    </citation>
    <scope>NUCLEOTIDE SEQUENCE</scope>
    <source>
        <strain evidence="1">NBRC 10035</strain>
    </source>
</reference>
<protein>
    <submittedName>
        <fullName evidence="1">Unnamed protein product</fullName>
    </submittedName>
</protein>
<accession>A0A9W6T1I1</accession>
<proteinExistence type="predicted"/>
<organism evidence="1 2">
    <name type="scientific">Candida boidinii</name>
    <name type="common">Yeast</name>
    <dbReference type="NCBI Taxonomy" id="5477"/>
    <lineage>
        <taxon>Eukaryota</taxon>
        <taxon>Fungi</taxon>
        <taxon>Dikarya</taxon>
        <taxon>Ascomycota</taxon>
        <taxon>Saccharomycotina</taxon>
        <taxon>Pichiomycetes</taxon>
        <taxon>Pichiales</taxon>
        <taxon>Pichiaceae</taxon>
        <taxon>Ogataea</taxon>
        <taxon>Ogataea/Candida clade</taxon>
    </lineage>
</organism>
<dbReference type="AlphaFoldDB" id="A0A9W6T1I1"/>
<evidence type="ECO:0000313" key="2">
    <source>
        <dbReference type="Proteomes" id="UP001165120"/>
    </source>
</evidence>
<evidence type="ECO:0000313" key="1">
    <source>
        <dbReference type="EMBL" id="GME71578.1"/>
    </source>
</evidence>
<sequence>MASIAAAAASASTPAIKGTIYLDSLDAKIIQYQYGIQKSLQFIQYLKSVVKKCKEKDLIPFSKYIIISSGAIFNINDNIYRRSEILINGGKFNPDNSIKLNKVDIIPINFDLMDNSTNYETVNTKLPEKKPNLQSLILLELLLMNNLEIYTSKLEKALNDRDAIRVLSLKRDNTTKSTFEMEKINDLLIFNELKSVIYLNIENSISSPISQSPNSFTSPNNQNSHSVLQLRKIDYISLSIMIKSLDEKLNSIEIIKWLLLKLDWAIITKF</sequence>
<dbReference type="Proteomes" id="UP001165120">
    <property type="component" value="Unassembled WGS sequence"/>
</dbReference>
<name>A0A9W6T1I1_CANBO</name>
<comment type="caution">
    <text evidence="1">The sequence shown here is derived from an EMBL/GenBank/DDBJ whole genome shotgun (WGS) entry which is preliminary data.</text>
</comment>